<dbReference type="RefSeq" id="WP_030004395.1">
    <property type="nucleotide sequence ID" value="NC_022549.1"/>
</dbReference>
<feature type="active site" description="Proton donor" evidence="10 12">
    <location>
        <position position="171"/>
    </location>
</feature>
<keyword evidence="13" id="KW-0464">Manganese</keyword>
<comment type="cofactor">
    <cofactor evidence="2">
        <name>Mn(2+)</name>
        <dbReference type="ChEBI" id="CHEBI:29035"/>
    </cofactor>
</comment>
<comment type="similarity">
    <text evidence="6 10 11">Belongs to the ribulose-phosphate 3-epimerase family.</text>
</comment>
<feature type="binding site" evidence="10 13">
    <location>
        <position position="171"/>
    </location>
    <ligand>
        <name>a divalent metal cation</name>
        <dbReference type="ChEBI" id="CHEBI:60240"/>
    </ligand>
</feature>
<sequence length="210" mass="23527">MKIAPSILTADFLKLEEEIKSIEQESDYLHLDVMDGHFVPNISFGSHVLSGLKRITNVPLDTHLMISNPIDYIKDFAGINSSFITIHVEANKVKETLDLIHSYGIKRGLSLKPKTSIEELKPYLSELELVLVMSVEPGFGGQSFMVDQLDKVRELVRLRDEHHYNYVIEIDGGINFNTAKLAKEAGVDIAVAGSYVFNAKDRNEAIRGIK</sequence>
<dbReference type="CDD" id="cd00429">
    <property type="entry name" value="RPE"/>
    <property type="match status" value="1"/>
</dbReference>
<dbReference type="OrthoDB" id="1645589at2"/>
<comment type="function">
    <text evidence="10">Catalyzes the reversible epimerization of D-ribulose 5-phosphate to D-xylulose 5-phosphate.</text>
</comment>
<evidence type="ECO:0000256" key="1">
    <source>
        <dbReference type="ARBA" id="ARBA00001782"/>
    </source>
</evidence>
<comment type="pathway">
    <text evidence="10">Carbohydrate degradation.</text>
</comment>
<accession>U4KMW8</accession>
<gene>
    <name evidence="10 15" type="primary">rpe</name>
    <name evidence="15" type="ORF">BN85305190</name>
</gene>
<keyword evidence="8 10" id="KW-0479">Metal-binding</keyword>
<evidence type="ECO:0000256" key="7">
    <source>
        <dbReference type="ARBA" id="ARBA00013188"/>
    </source>
</evidence>
<dbReference type="InterPro" id="IPR013785">
    <property type="entry name" value="Aldolase_TIM"/>
</dbReference>
<evidence type="ECO:0000256" key="2">
    <source>
        <dbReference type="ARBA" id="ARBA00001936"/>
    </source>
</evidence>
<evidence type="ECO:0000256" key="11">
    <source>
        <dbReference type="PIRNR" id="PIRNR001461"/>
    </source>
</evidence>
<comment type="catalytic activity">
    <reaction evidence="1 10 11">
        <text>D-ribulose 5-phosphate = D-xylulose 5-phosphate</text>
        <dbReference type="Rhea" id="RHEA:13677"/>
        <dbReference type="ChEBI" id="CHEBI:57737"/>
        <dbReference type="ChEBI" id="CHEBI:58121"/>
        <dbReference type="EC" id="5.1.3.1"/>
    </reaction>
</comment>
<keyword evidence="16" id="KW-1185">Reference proteome</keyword>
<protein>
    <recommendedName>
        <fullName evidence="7 10">Ribulose-phosphate 3-epimerase</fullName>
        <ecNumber evidence="7 10">5.1.3.1</ecNumber>
    </recommendedName>
</protein>
<evidence type="ECO:0000256" key="10">
    <source>
        <dbReference type="HAMAP-Rule" id="MF_02227"/>
    </source>
</evidence>
<evidence type="ECO:0000313" key="15">
    <source>
        <dbReference type="EMBL" id="CCV65540.1"/>
    </source>
</evidence>
<dbReference type="EC" id="5.1.3.1" evidence="7 10"/>
<dbReference type="Gene3D" id="3.20.20.70">
    <property type="entry name" value="Aldolase class I"/>
    <property type="match status" value="1"/>
</dbReference>
<dbReference type="InterPro" id="IPR000056">
    <property type="entry name" value="Ribul_P_3_epim-like"/>
</dbReference>
<dbReference type="Proteomes" id="UP000032737">
    <property type="component" value="Chromosome"/>
</dbReference>
<dbReference type="Pfam" id="PF00834">
    <property type="entry name" value="Ribul_P_3_epim"/>
    <property type="match status" value="1"/>
</dbReference>
<dbReference type="PROSITE" id="PS01086">
    <property type="entry name" value="RIBUL_P_3_EPIMER_2"/>
    <property type="match status" value="1"/>
</dbReference>
<feature type="binding site" evidence="10 14">
    <location>
        <position position="63"/>
    </location>
    <ligand>
        <name>substrate</name>
    </ligand>
</feature>
<dbReference type="NCBIfam" id="NF004076">
    <property type="entry name" value="PRK05581.1-4"/>
    <property type="match status" value="1"/>
</dbReference>
<feature type="binding site" evidence="10 13">
    <location>
        <position position="63"/>
    </location>
    <ligand>
        <name>a divalent metal cation</name>
        <dbReference type="ChEBI" id="CHEBI:60240"/>
    </ligand>
</feature>
<dbReference type="NCBIfam" id="TIGR01163">
    <property type="entry name" value="rpe"/>
    <property type="match status" value="1"/>
</dbReference>
<dbReference type="FunFam" id="3.20.20.70:FF:000004">
    <property type="entry name" value="Ribulose-phosphate 3-epimerase"/>
    <property type="match status" value="1"/>
</dbReference>
<dbReference type="GO" id="GO:0019323">
    <property type="term" value="P:pentose catabolic process"/>
    <property type="evidence" value="ECO:0007669"/>
    <property type="project" value="UniProtKB-UniRule"/>
</dbReference>
<evidence type="ECO:0000256" key="3">
    <source>
        <dbReference type="ARBA" id="ARBA00001941"/>
    </source>
</evidence>
<feature type="binding site" evidence="10 14">
    <location>
        <position position="6"/>
    </location>
    <ligand>
        <name>substrate</name>
    </ligand>
</feature>
<evidence type="ECO:0000256" key="6">
    <source>
        <dbReference type="ARBA" id="ARBA00009541"/>
    </source>
</evidence>
<feature type="active site" description="Proton acceptor" evidence="10 12">
    <location>
        <position position="32"/>
    </location>
</feature>
<reference evidence="15 16" key="1">
    <citation type="journal article" date="2013" name="J. Mol. Microbiol. Biotechnol.">
        <title>Analysis of the Complete Genomes of Acholeplasma brassicae , A. palmae and A. laidlawii and Their Comparison to the Obligate Parasites from ' Candidatus Phytoplasma'.</title>
        <authorList>
            <person name="Kube M."/>
            <person name="Siewert C."/>
            <person name="Migdoll A.M."/>
            <person name="Duduk B."/>
            <person name="Holz S."/>
            <person name="Rabus R."/>
            <person name="Seemuller E."/>
            <person name="Mitrovic J."/>
            <person name="Muller I."/>
            <person name="Buttner C."/>
            <person name="Reinhardt R."/>
        </authorList>
    </citation>
    <scope>NUCLEOTIDE SEQUENCE [LARGE SCALE GENOMIC DNA]</scope>
    <source>
        <strain evidence="16">0502</strain>
    </source>
</reference>
<evidence type="ECO:0000256" key="13">
    <source>
        <dbReference type="PIRSR" id="PIRSR001461-2"/>
    </source>
</evidence>
<dbReference type="InterPro" id="IPR026019">
    <property type="entry name" value="Ribul_P_3_epim"/>
</dbReference>
<feature type="binding site" evidence="10 13">
    <location>
        <position position="32"/>
    </location>
    <ligand>
        <name>a divalent metal cation</name>
        <dbReference type="ChEBI" id="CHEBI:60240"/>
    </ligand>
</feature>
<keyword evidence="13" id="KW-0862">Zinc</keyword>
<comment type="cofactor">
    <cofactor evidence="3">
        <name>Co(2+)</name>
        <dbReference type="ChEBI" id="CHEBI:48828"/>
    </cofactor>
</comment>
<evidence type="ECO:0000256" key="5">
    <source>
        <dbReference type="ARBA" id="ARBA00001954"/>
    </source>
</evidence>
<proteinExistence type="inferred from homology"/>
<evidence type="ECO:0000256" key="12">
    <source>
        <dbReference type="PIRSR" id="PIRSR001461-1"/>
    </source>
</evidence>
<keyword evidence="13" id="KW-0170">Cobalt</keyword>
<evidence type="ECO:0000256" key="8">
    <source>
        <dbReference type="ARBA" id="ARBA00022723"/>
    </source>
</evidence>
<dbReference type="GO" id="GO:0005737">
    <property type="term" value="C:cytoplasm"/>
    <property type="evidence" value="ECO:0007669"/>
    <property type="project" value="UniProtKB-ARBA"/>
</dbReference>
<dbReference type="EMBL" id="FO681348">
    <property type="protein sequence ID" value="CCV65540.1"/>
    <property type="molecule type" value="Genomic_DNA"/>
</dbReference>
<name>U4KMW8_9MOLU</name>
<dbReference type="KEGG" id="abra:BN85305190"/>
<dbReference type="HOGENOM" id="CLU_054856_2_2_14"/>
<comment type="cofactor">
    <cofactor evidence="4">
        <name>Zn(2+)</name>
        <dbReference type="ChEBI" id="CHEBI:29105"/>
    </cofactor>
</comment>
<feature type="binding site" evidence="10 14">
    <location>
        <begin position="138"/>
        <end position="141"/>
    </location>
    <ligand>
        <name>substrate</name>
    </ligand>
</feature>
<dbReference type="SUPFAM" id="SSF51366">
    <property type="entry name" value="Ribulose-phoshate binding barrel"/>
    <property type="match status" value="1"/>
</dbReference>
<dbReference type="HAMAP" id="MF_02227">
    <property type="entry name" value="RPE"/>
    <property type="match status" value="1"/>
</dbReference>
<comment type="cofactor">
    <cofactor evidence="5">
        <name>Fe(2+)</name>
        <dbReference type="ChEBI" id="CHEBI:29033"/>
    </cofactor>
</comment>
<keyword evidence="9 10" id="KW-0413">Isomerase</keyword>
<dbReference type="GO" id="GO:0004750">
    <property type="term" value="F:D-ribulose-phosphate 3-epimerase activity"/>
    <property type="evidence" value="ECO:0007669"/>
    <property type="project" value="UniProtKB-UniRule"/>
</dbReference>
<feature type="binding site" evidence="10">
    <location>
        <begin position="171"/>
        <end position="173"/>
    </location>
    <ligand>
        <name>substrate</name>
    </ligand>
</feature>
<feature type="binding site" evidence="14">
    <location>
        <position position="173"/>
    </location>
    <ligand>
        <name>substrate</name>
    </ligand>
</feature>
<evidence type="ECO:0000256" key="4">
    <source>
        <dbReference type="ARBA" id="ARBA00001947"/>
    </source>
</evidence>
<dbReference type="PIRSF" id="PIRSF001461">
    <property type="entry name" value="RPE"/>
    <property type="match status" value="1"/>
</dbReference>
<organism evidence="15 16">
    <name type="scientific">Acholeplasma brassicae</name>
    <dbReference type="NCBI Taxonomy" id="61635"/>
    <lineage>
        <taxon>Bacteria</taxon>
        <taxon>Bacillati</taxon>
        <taxon>Mycoplasmatota</taxon>
        <taxon>Mollicutes</taxon>
        <taxon>Acholeplasmatales</taxon>
        <taxon>Acholeplasmataceae</taxon>
        <taxon>Acholeplasma</taxon>
    </lineage>
</organism>
<dbReference type="STRING" id="61635.BN85305190"/>
<dbReference type="GO" id="GO:0046872">
    <property type="term" value="F:metal ion binding"/>
    <property type="evidence" value="ECO:0007669"/>
    <property type="project" value="UniProtKB-UniRule"/>
</dbReference>
<dbReference type="PANTHER" id="PTHR11749">
    <property type="entry name" value="RIBULOSE-5-PHOSPHATE-3-EPIMERASE"/>
    <property type="match status" value="1"/>
</dbReference>
<keyword evidence="10 11" id="KW-0119">Carbohydrate metabolism</keyword>
<dbReference type="PROSITE" id="PS01085">
    <property type="entry name" value="RIBUL_P_3_EPIMER_1"/>
    <property type="match status" value="1"/>
</dbReference>
<feature type="binding site" evidence="10 13">
    <location>
        <position position="30"/>
    </location>
    <ligand>
        <name>a divalent metal cation</name>
        <dbReference type="ChEBI" id="CHEBI:60240"/>
    </ligand>
</feature>
<comment type="cofactor">
    <cofactor evidence="10 13">
        <name>a divalent metal cation</name>
        <dbReference type="ChEBI" id="CHEBI:60240"/>
    </cofactor>
    <text evidence="10 13">Binds 1 divalent metal cation per subunit.</text>
</comment>
<evidence type="ECO:0000256" key="14">
    <source>
        <dbReference type="PIRSR" id="PIRSR001461-3"/>
    </source>
</evidence>
<dbReference type="GO" id="GO:0006098">
    <property type="term" value="P:pentose-phosphate shunt"/>
    <property type="evidence" value="ECO:0007669"/>
    <property type="project" value="UniProtKB-UniRule"/>
</dbReference>
<evidence type="ECO:0000256" key="9">
    <source>
        <dbReference type="ARBA" id="ARBA00023235"/>
    </source>
</evidence>
<dbReference type="InterPro" id="IPR011060">
    <property type="entry name" value="RibuloseP-bd_barrel"/>
</dbReference>
<dbReference type="AlphaFoldDB" id="U4KMW8"/>
<feature type="binding site" evidence="10 14">
    <location>
        <begin position="193"/>
        <end position="194"/>
    </location>
    <ligand>
        <name>substrate</name>
    </ligand>
</feature>
<evidence type="ECO:0000313" key="16">
    <source>
        <dbReference type="Proteomes" id="UP000032737"/>
    </source>
</evidence>